<keyword evidence="4 11" id="KW-0156">Chromatin regulator</keyword>
<dbReference type="GO" id="GO:0005643">
    <property type="term" value="C:nuclear pore"/>
    <property type="evidence" value="ECO:0007669"/>
    <property type="project" value="UniProtKB-UniRule"/>
</dbReference>
<dbReference type="GO" id="GO:0015031">
    <property type="term" value="P:protein transport"/>
    <property type="evidence" value="ECO:0007669"/>
    <property type="project" value="UniProtKB-KW"/>
</dbReference>
<dbReference type="GO" id="GO:0070390">
    <property type="term" value="C:transcription export complex 2"/>
    <property type="evidence" value="ECO:0007669"/>
    <property type="project" value="UniProtKB-UniRule"/>
</dbReference>
<sequence length="104" mass="12069">MASEVSERRAREANMKTVISQKLIESGEREKLRELLKTRLIECGWRDQLKAHCKDIVKKRGAEHVTLDEIVKEITPQGRAMVPDSVKRELLQRIRTFLAQQANM</sequence>
<dbReference type="GO" id="GO:0006325">
    <property type="term" value="P:chromatin organization"/>
    <property type="evidence" value="ECO:0007669"/>
    <property type="project" value="UniProtKB-KW"/>
</dbReference>
<dbReference type="FunFam" id="1.10.246.140:FF:000001">
    <property type="entry name" value="Transcription and mRNA export factor ENY2"/>
    <property type="match status" value="1"/>
</dbReference>
<evidence type="ECO:0000256" key="2">
    <source>
        <dbReference type="ARBA" id="ARBA00022448"/>
    </source>
</evidence>
<keyword evidence="13" id="KW-1185">Reference proteome</keyword>
<dbReference type="AlphaFoldDB" id="T1ISW1"/>
<name>T1ISW1_STRMM</name>
<evidence type="ECO:0000256" key="8">
    <source>
        <dbReference type="ARBA" id="ARBA00023159"/>
    </source>
</evidence>
<keyword evidence="6 11" id="KW-0811">Translocation</keyword>
<keyword evidence="9 11" id="KW-0804">Transcription</keyword>
<evidence type="ECO:0000313" key="12">
    <source>
        <dbReference type="EnsemblMetazoa" id="SMAR004198-PA"/>
    </source>
</evidence>
<dbReference type="GO" id="GO:0000124">
    <property type="term" value="C:SAGA complex"/>
    <property type="evidence" value="ECO:0007669"/>
    <property type="project" value="UniProtKB-UniRule"/>
</dbReference>
<evidence type="ECO:0000256" key="3">
    <source>
        <dbReference type="ARBA" id="ARBA00022816"/>
    </source>
</evidence>
<dbReference type="HAMAP" id="MF_03046">
    <property type="entry name" value="ENY2_Sus1"/>
    <property type="match status" value="1"/>
</dbReference>
<dbReference type="Proteomes" id="UP000014500">
    <property type="component" value="Unassembled WGS sequence"/>
</dbReference>
<comment type="similarity">
    <text evidence="11">Belongs to the ENY2 family.</text>
</comment>
<accession>T1ISW1</accession>
<evidence type="ECO:0000256" key="9">
    <source>
        <dbReference type="ARBA" id="ARBA00023163"/>
    </source>
</evidence>
<evidence type="ECO:0000256" key="6">
    <source>
        <dbReference type="ARBA" id="ARBA00023010"/>
    </source>
</evidence>
<proteinExistence type="inferred from homology"/>
<dbReference type="InterPro" id="IPR018783">
    <property type="entry name" value="TF_ENY2"/>
</dbReference>
<keyword evidence="7 11" id="KW-0805">Transcription regulation</keyword>
<evidence type="ECO:0000256" key="5">
    <source>
        <dbReference type="ARBA" id="ARBA00022927"/>
    </source>
</evidence>
<protein>
    <recommendedName>
        <fullName evidence="11">Transcription and mRNA export factor ENY2</fullName>
    </recommendedName>
    <alternativeName>
        <fullName evidence="11">Enhancer of yellow 2 transcription factor homolog</fullName>
    </alternativeName>
</protein>
<comment type="subunit">
    <text evidence="11">Component of the nuclear pore complex (NPC)-associated TREX-2 complex (transcription and export complex 2). Component of the SAGA transcription coactivator-HAT complex. Within the SAGA complex, participates to a subcomplex of SAGA called the DUB module (deubiquitination module).</text>
</comment>
<comment type="function">
    <text evidence="11">Involved in mRNA export coupled transcription activation by association with both the TREX-2 and the SAGA complexes. The transcription regulatory histone acetylation (HAT) complex SAGA is a multiprotein complex that activates transcription by remodeling chromatin and mediating histone acetylation and deubiquitination. Within the SAGA complex, participates to a subcomplex that specifically deubiquitinates histones. The SAGA complex is recruited to specific gene promoters by activators, where it is required for transcription. The TREX-2 complex functions in docking export-competent ribonucleoprotein particles (mRNPs) to the nuclear entrance of the nuclear pore complex (nuclear basket). TREX-2 participates in mRNA export and accurate chromatin positioning in the nucleus by tethering genes to the nuclear periphery.</text>
</comment>
<dbReference type="Pfam" id="PF10163">
    <property type="entry name" value="EnY2"/>
    <property type="match status" value="1"/>
</dbReference>
<evidence type="ECO:0000256" key="11">
    <source>
        <dbReference type="HAMAP-Rule" id="MF_03046"/>
    </source>
</evidence>
<keyword evidence="2 11" id="KW-0813">Transport</keyword>
<dbReference type="GO" id="GO:0005654">
    <property type="term" value="C:nucleoplasm"/>
    <property type="evidence" value="ECO:0007669"/>
    <property type="project" value="UniProtKB-SubCell"/>
</dbReference>
<dbReference type="InterPro" id="IPR038212">
    <property type="entry name" value="TF_EnY2_sf"/>
</dbReference>
<dbReference type="PhylomeDB" id="T1ISW1"/>
<keyword evidence="10 11" id="KW-0539">Nucleus</keyword>
<evidence type="ECO:0000256" key="10">
    <source>
        <dbReference type="ARBA" id="ARBA00023242"/>
    </source>
</evidence>
<dbReference type="GO" id="GO:0071819">
    <property type="term" value="C:DUBm complex"/>
    <property type="evidence" value="ECO:0007669"/>
    <property type="project" value="UniProtKB-UniRule"/>
</dbReference>
<evidence type="ECO:0000256" key="4">
    <source>
        <dbReference type="ARBA" id="ARBA00022853"/>
    </source>
</evidence>
<dbReference type="Gene3D" id="1.10.246.140">
    <property type="match status" value="1"/>
</dbReference>
<reference evidence="12" key="2">
    <citation type="submission" date="2015-02" db="UniProtKB">
        <authorList>
            <consortium name="EnsemblMetazoa"/>
        </authorList>
    </citation>
    <scope>IDENTIFICATION</scope>
</reference>
<dbReference type="OMA" id="RLMCRNI"/>
<dbReference type="GO" id="GO:0006406">
    <property type="term" value="P:mRNA export from nucleus"/>
    <property type="evidence" value="ECO:0007669"/>
    <property type="project" value="UniProtKB-UniRule"/>
</dbReference>
<keyword evidence="5 11" id="KW-0653">Protein transport</keyword>
<keyword evidence="3 11" id="KW-0509">mRNA transport</keyword>
<dbReference type="eggNOG" id="KOG4479">
    <property type="taxonomic scope" value="Eukaryota"/>
</dbReference>
<organism evidence="12 13">
    <name type="scientific">Strigamia maritima</name>
    <name type="common">European centipede</name>
    <name type="synonym">Geophilus maritimus</name>
    <dbReference type="NCBI Taxonomy" id="126957"/>
    <lineage>
        <taxon>Eukaryota</taxon>
        <taxon>Metazoa</taxon>
        <taxon>Ecdysozoa</taxon>
        <taxon>Arthropoda</taxon>
        <taxon>Myriapoda</taxon>
        <taxon>Chilopoda</taxon>
        <taxon>Pleurostigmophora</taxon>
        <taxon>Geophilomorpha</taxon>
        <taxon>Linotaeniidae</taxon>
        <taxon>Strigamia</taxon>
    </lineage>
</organism>
<dbReference type="PANTHER" id="PTHR12514">
    <property type="entry name" value="ENHANCER OF YELLOW 2 TRANSCRIPTION FACTOR"/>
    <property type="match status" value="1"/>
</dbReference>
<keyword evidence="8 11" id="KW-0010">Activator</keyword>
<dbReference type="EMBL" id="JH431448">
    <property type="status" value="NOT_ANNOTATED_CDS"/>
    <property type="molecule type" value="Genomic_DNA"/>
</dbReference>
<dbReference type="EnsemblMetazoa" id="SMAR004198-RA">
    <property type="protein sequence ID" value="SMAR004198-PA"/>
    <property type="gene ID" value="SMAR004198"/>
</dbReference>
<comment type="subcellular location">
    <subcellularLocation>
        <location evidence="1 11">Nucleus</location>
        <location evidence="1 11">Nucleoplasm</location>
    </subcellularLocation>
</comment>
<evidence type="ECO:0000256" key="7">
    <source>
        <dbReference type="ARBA" id="ARBA00023015"/>
    </source>
</evidence>
<evidence type="ECO:0000313" key="13">
    <source>
        <dbReference type="Proteomes" id="UP000014500"/>
    </source>
</evidence>
<dbReference type="STRING" id="126957.T1ISW1"/>
<evidence type="ECO:0000256" key="1">
    <source>
        <dbReference type="ARBA" id="ARBA00004642"/>
    </source>
</evidence>
<dbReference type="GO" id="GO:0006368">
    <property type="term" value="P:transcription elongation by RNA polymerase II"/>
    <property type="evidence" value="ECO:0007669"/>
    <property type="project" value="UniProtKB-UniRule"/>
</dbReference>
<dbReference type="HOGENOM" id="CLU_134052_1_1_1"/>
<reference evidence="13" key="1">
    <citation type="submission" date="2011-05" db="EMBL/GenBank/DDBJ databases">
        <authorList>
            <person name="Richards S.R."/>
            <person name="Qu J."/>
            <person name="Jiang H."/>
            <person name="Jhangiani S.N."/>
            <person name="Agravi P."/>
            <person name="Goodspeed R."/>
            <person name="Gross S."/>
            <person name="Mandapat C."/>
            <person name="Jackson L."/>
            <person name="Mathew T."/>
            <person name="Pu L."/>
            <person name="Thornton R."/>
            <person name="Saada N."/>
            <person name="Wilczek-Boney K.B."/>
            <person name="Lee S."/>
            <person name="Kovar C."/>
            <person name="Wu Y."/>
            <person name="Scherer S.E."/>
            <person name="Worley K.C."/>
            <person name="Muzny D.M."/>
            <person name="Gibbs R."/>
        </authorList>
    </citation>
    <scope>NUCLEOTIDE SEQUENCE</scope>
    <source>
        <strain evidence="13">Brora</strain>
    </source>
</reference>
<dbReference type="GO" id="GO:0003713">
    <property type="term" value="F:transcription coactivator activity"/>
    <property type="evidence" value="ECO:0007669"/>
    <property type="project" value="UniProtKB-UniRule"/>
</dbReference>